<dbReference type="GO" id="GO:0000055">
    <property type="term" value="P:ribosomal large subunit export from nucleus"/>
    <property type="evidence" value="ECO:0007669"/>
    <property type="project" value="UniProtKB-ARBA"/>
</dbReference>
<dbReference type="AlphaFoldDB" id="A0A4S4MXE1"/>
<keyword evidence="4" id="KW-0812">Transmembrane</keyword>
<keyword evidence="2" id="KW-0689">Ribosomal protein</keyword>
<proteinExistence type="inferred from homology"/>
<dbReference type="EMBL" id="SGPM01000058">
    <property type="protein sequence ID" value="THH31089.1"/>
    <property type="molecule type" value="Genomic_DNA"/>
</dbReference>
<keyword evidence="6" id="KW-1185">Reference proteome</keyword>
<dbReference type="OrthoDB" id="2449818at2759"/>
<dbReference type="InterPro" id="IPR050257">
    <property type="entry name" value="eL8/uL1-like"/>
</dbReference>
<feature type="transmembrane region" description="Helical" evidence="4">
    <location>
        <begin position="360"/>
        <end position="379"/>
    </location>
</feature>
<dbReference type="InterPro" id="IPR023673">
    <property type="entry name" value="Ribosomal_uL1_CS"/>
</dbReference>
<keyword evidence="3" id="KW-0687">Ribonucleoprotein</keyword>
<dbReference type="FunFam" id="3.30.190.20:FF:000009">
    <property type="entry name" value="Ribosomal protein L10a"/>
    <property type="match status" value="1"/>
</dbReference>
<dbReference type="Gene3D" id="3.40.50.790">
    <property type="match status" value="1"/>
</dbReference>
<dbReference type="InterPro" id="IPR016095">
    <property type="entry name" value="Ribosomal_uL1_3-a/b-sand"/>
</dbReference>
<accession>A0A4S4MXE1</accession>
<feature type="transmembrane region" description="Helical" evidence="4">
    <location>
        <begin position="399"/>
        <end position="422"/>
    </location>
</feature>
<dbReference type="Gene3D" id="3.30.190.20">
    <property type="match status" value="1"/>
</dbReference>
<comment type="caution">
    <text evidence="5">The sequence shown here is derived from an EMBL/GenBank/DDBJ whole genome shotgun (WGS) entry which is preliminary data.</text>
</comment>
<dbReference type="GO" id="GO:0003723">
    <property type="term" value="F:RNA binding"/>
    <property type="evidence" value="ECO:0007669"/>
    <property type="project" value="InterPro"/>
</dbReference>
<evidence type="ECO:0000256" key="1">
    <source>
        <dbReference type="ARBA" id="ARBA00010531"/>
    </source>
</evidence>
<dbReference type="InterPro" id="IPR028364">
    <property type="entry name" value="Ribosomal_uL1/biogenesis"/>
</dbReference>
<reference evidence="5 6" key="1">
    <citation type="submission" date="2019-02" db="EMBL/GenBank/DDBJ databases">
        <title>Genome sequencing of the rare red list fungi Antrodiella citrinella (Flaviporus citrinellus).</title>
        <authorList>
            <person name="Buettner E."/>
            <person name="Kellner H."/>
        </authorList>
    </citation>
    <scope>NUCLEOTIDE SEQUENCE [LARGE SCALE GENOMIC DNA]</scope>
    <source>
        <strain evidence="5 6">DSM 108506</strain>
    </source>
</reference>
<evidence type="ECO:0000313" key="6">
    <source>
        <dbReference type="Proteomes" id="UP000308730"/>
    </source>
</evidence>
<dbReference type="PROSITE" id="PS01199">
    <property type="entry name" value="RIBOSOMAL_L1"/>
    <property type="match status" value="1"/>
</dbReference>
<protein>
    <recommendedName>
        <fullName evidence="7">Ribosomal protein</fullName>
    </recommendedName>
</protein>
<organism evidence="5 6">
    <name type="scientific">Antrodiella citrinella</name>
    <dbReference type="NCBI Taxonomy" id="2447956"/>
    <lineage>
        <taxon>Eukaryota</taxon>
        <taxon>Fungi</taxon>
        <taxon>Dikarya</taxon>
        <taxon>Basidiomycota</taxon>
        <taxon>Agaricomycotina</taxon>
        <taxon>Agaricomycetes</taxon>
        <taxon>Polyporales</taxon>
        <taxon>Steccherinaceae</taxon>
        <taxon>Antrodiella</taxon>
    </lineage>
</organism>
<evidence type="ECO:0000313" key="5">
    <source>
        <dbReference type="EMBL" id="THH31089.1"/>
    </source>
</evidence>
<evidence type="ECO:0000256" key="3">
    <source>
        <dbReference type="ARBA" id="ARBA00023274"/>
    </source>
</evidence>
<dbReference type="Pfam" id="PF00687">
    <property type="entry name" value="Ribosomal_L1"/>
    <property type="match status" value="1"/>
</dbReference>
<name>A0A4S4MXE1_9APHY</name>
<evidence type="ECO:0000256" key="2">
    <source>
        <dbReference type="ARBA" id="ARBA00022980"/>
    </source>
</evidence>
<dbReference type="GO" id="GO:0005840">
    <property type="term" value="C:ribosome"/>
    <property type="evidence" value="ECO:0007669"/>
    <property type="project" value="UniProtKB-KW"/>
</dbReference>
<dbReference type="CDD" id="cd00403">
    <property type="entry name" value="Ribosomal_L1"/>
    <property type="match status" value="1"/>
</dbReference>
<comment type="similarity">
    <text evidence="1">Belongs to the universal ribosomal protein uL1 family.</text>
</comment>
<keyword evidence="4" id="KW-1133">Transmembrane helix</keyword>
<dbReference type="InterPro" id="IPR023674">
    <property type="entry name" value="Ribosomal_uL1-like"/>
</dbReference>
<sequence length="674" mass="76457">MPEPVAKGYFGEGYFGEAGEKDNNDVRTRLPHLIVMDPPLHPRPPSGDLPDHWRQFVRLDGSLYFYNPFLRLVTTEDIHKPRLRTVVENTARQLAKIAEANYIELPSDWELCVEIELEHREEVLHYNYITHEDGQYFQLGRGQLVCAERSLYWDHVEKYCMHHAEIPPFAEGDFLSEMAYGATGENIPTFLVSVVSLIDSRIWRVRDGSERILDNKGTTFRFTGSQTQALIGTYRELKEAQHEGISIAPALIWLFARTMKLVEETRTNSKYGTPEAAAARKGTWKDPSLKFRIIDAVLSLMFSGTHNMYRRRLMKTKFNNVLYLPDFRELLSDLIIEWGDSNLLTQYMNHGIIFGDRGSVTVLACFLALPIASLLWSFYAFTAALTAFCVQSVDVNHPVLTFMLFVSCLSGLTTVSFFWNIWVGWKFSKMVEYSEGDKRPRARLLSANADGSDAGMSSSKLSVASVRGSIKELLADATGEKRRNFVETIELQIGLKNYDPQRDKRFSGTVKLPNVPRPRMSICILADAADIDRAKQIDLEYMSVDDLKKLNKNKKLVKKLAKKYDAFLASETLIKQIPRLLGPGLSKAGKFPTPVSHAEDLGNKLTEVRSTIKFQLKKVLCLGVAVGHIQMTDDQVLANVMLSINFLVSLLKKNWQNVKSLHIKSTMGKPIRLF</sequence>
<evidence type="ECO:0008006" key="7">
    <source>
        <dbReference type="Google" id="ProtNLM"/>
    </source>
</evidence>
<dbReference type="Proteomes" id="UP000308730">
    <property type="component" value="Unassembled WGS sequence"/>
</dbReference>
<dbReference type="SUPFAM" id="SSF56808">
    <property type="entry name" value="Ribosomal protein L1"/>
    <property type="match status" value="1"/>
</dbReference>
<keyword evidence="4" id="KW-0472">Membrane</keyword>
<gene>
    <name evidence="5" type="ORF">EUX98_g3104</name>
</gene>
<dbReference type="GO" id="GO:1990904">
    <property type="term" value="C:ribonucleoprotein complex"/>
    <property type="evidence" value="ECO:0007669"/>
    <property type="project" value="UniProtKB-KW"/>
</dbReference>
<evidence type="ECO:0000256" key="4">
    <source>
        <dbReference type="SAM" id="Phobius"/>
    </source>
</evidence>
<dbReference type="FunFam" id="3.40.50.790:FF:000002">
    <property type="entry name" value="Ribosomal protein"/>
    <property type="match status" value="1"/>
</dbReference>
<dbReference type="FunFam" id="3.30.190.20:FF:000006">
    <property type="entry name" value="Ribosomal protein"/>
    <property type="match status" value="1"/>
</dbReference>
<dbReference type="PANTHER" id="PTHR23105">
    <property type="entry name" value="RIBOSOMAL PROTEIN L7AE FAMILY MEMBER"/>
    <property type="match status" value="1"/>
</dbReference>